<dbReference type="AlphaFoldDB" id="A0A1T5M4V8"/>
<name>A0A1T5M4V8_9BACT</name>
<evidence type="ECO:0000259" key="2">
    <source>
        <dbReference type="Pfam" id="PF01458"/>
    </source>
</evidence>
<dbReference type="PANTHER" id="PTHR43575:SF1">
    <property type="entry name" value="PROTEIN ABCI7, CHLOROPLASTIC"/>
    <property type="match status" value="1"/>
</dbReference>
<dbReference type="EMBL" id="FUZU01000003">
    <property type="protein sequence ID" value="SKC82838.1"/>
    <property type="molecule type" value="Genomic_DNA"/>
</dbReference>
<dbReference type="NCBIfam" id="TIGR01981">
    <property type="entry name" value="sufD"/>
    <property type="match status" value="1"/>
</dbReference>
<keyword evidence="5" id="KW-1185">Reference proteome</keyword>
<accession>A0A1T5M4V8</accession>
<dbReference type="InterPro" id="IPR011542">
    <property type="entry name" value="SUF_FeS_clus_asmbl_SufD"/>
</dbReference>
<organism evidence="4 5">
    <name type="scientific">Ohtaekwangia koreensis</name>
    <dbReference type="NCBI Taxonomy" id="688867"/>
    <lineage>
        <taxon>Bacteria</taxon>
        <taxon>Pseudomonadati</taxon>
        <taxon>Bacteroidota</taxon>
        <taxon>Cytophagia</taxon>
        <taxon>Cytophagales</taxon>
        <taxon>Fulvivirgaceae</taxon>
        <taxon>Ohtaekwangia</taxon>
    </lineage>
</organism>
<evidence type="ECO:0000313" key="4">
    <source>
        <dbReference type="EMBL" id="SKC82838.1"/>
    </source>
</evidence>
<proteinExistence type="inferred from homology"/>
<comment type="similarity">
    <text evidence="1">Belongs to the iron-sulfur cluster assembly SufBD family.</text>
</comment>
<feature type="domain" description="SUF system FeS cluster assembly SufBD core" evidence="2">
    <location>
        <begin position="179"/>
        <end position="406"/>
    </location>
</feature>
<reference evidence="4 5" key="1">
    <citation type="submission" date="2017-02" db="EMBL/GenBank/DDBJ databases">
        <authorList>
            <person name="Peterson S.W."/>
        </authorList>
    </citation>
    <scope>NUCLEOTIDE SEQUENCE [LARGE SCALE GENOMIC DNA]</scope>
    <source>
        <strain evidence="4 5">DSM 25262</strain>
    </source>
</reference>
<dbReference type="RefSeq" id="WP_079688825.1">
    <property type="nucleotide sequence ID" value="NZ_FUZU01000003.1"/>
</dbReference>
<dbReference type="Pfam" id="PF01458">
    <property type="entry name" value="SUFBD_core"/>
    <property type="match status" value="1"/>
</dbReference>
<evidence type="ECO:0000313" key="5">
    <source>
        <dbReference type="Proteomes" id="UP000190961"/>
    </source>
</evidence>
<dbReference type="STRING" id="688867.SAMN05660236_4285"/>
<dbReference type="InterPro" id="IPR037284">
    <property type="entry name" value="SUF_FeS_clus_asmbl_SufBD_sf"/>
</dbReference>
<dbReference type="SUPFAM" id="SSF101960">
    <property type="entry name" value="Stabilizer of iron transporter SufD"/>
    <property type="match status" value="1"/>
</dbReference>
<dbReference type="OrthoDB" id="9768262at2"/>
<dbReference type="InterPro" id="IPR055346">
    <property type="entry name" value="Fe-S_cluster_assembly_SufBD"/>
</dbReference>
<dbReference type="PANTHER" id="PTHR43575">
    <property type="entry name" value="PROTEIN ABCI7, CHLOROPLASTIC"/>
    <property type="match status" value="1"/>
</dbReference>
<dbReference type="GO" id="GO:0016226">
    <property type="term" value="P:iron-sulfur cluster assembly"/>
    <property type="evidence" value="ECO:0007669"/>
    <property type="project" value="InterPro"/>
</dbReference>
<evidence type="ECO:0000256" key="1">
    <source>
        <dbReference type="ARBA" id="ARBA00043967"/>
    </source>
</evidence>
<dbReference type="Pfam" id="PF19295">
    <property type="entry name" value="SufBD_N"/>
    <property type="match status" value="1"/>
</dbReference>
<sequence>MSVTVSKKNITQEIASGIEKNLAANISDSALRKEALEAFRALGLPANKSEEYKFTPITRALEKNFEFSGPNAIVKEFDITPIAIPGLDADVLVFLNGVFSKTASSITSKNLTVLTIQEAIASKNEVALKHLGKYADFKTDALVAWNTAAFQDGVFVHVADNTIIEKPVVLYHIHDASAGQVISLNRNLIIVGKSSSVTVLEKFDSTGSANFSNTVTEAIVAENAGLELYSIQNDNGPRYQFGLTQIHQSNFSRVNTYTFTLSGKLVRNNLHFVLNGEGIESHMYGLYLLAKDTLADNHTVVDHKKPNSFSNELYKGIMGDSSKGVFNGKIYVRPDAQKTNAFQANRNILLTDKATVNTKPQLEIWADDVKCSHGCTTGQLDEEALFYLQTRGIGKDTALAMMLYAFAGEVLEYVKHPVIKEYLDNVISERLHKNF</sequence>
<feature type="domain" description="SUF system FeS cluster assembly SufBD N-terminal" evidence="3">
    <location>
        <begin position="29"/>
        <end position="168"/>
    </location>
</feature>
<dbReference type="Proteomes" id="UP000190961">
    <property type="component" value="Unassembled WGS sequence"/>
</dbReference>
<evidence type="ECO:0000259" key="3">
    <source>
        <dbReference type="Pfam" id="PF19295"/>
    </source>
</evidence>
<dbReference type="InterPro" id="IPR000825">
    <property type="entry name" value="SUF_FeS_clus_asmbl_SufBD_core"/>
</dbReference>
<gene>
    <name evidence="4" type="ORF">SAMN05660236_4285</name>
</gene>
<dbReference type="InterPro" id="IPR045595">
    <property type="entry name" value="SufBD_N"/>
</dbReference>
<protein>
    <submittedName>
        <fullName evidence="4">Iron-regulated ABC transporter permease protein SufD</fullName>
    </submittedName>
</protein>